<dbReference type="EMBL" id="JAWDJX010000034">
    <property type="protein sequence ID" value="KAK3050250.1"/>
    <property type="molecule type" value="Genomic_DNA"/>
</dbReference>
<accession>A0AAJ0GAB4</accession>
<protein>
    <submittedName>
        <fullName evidence="1">Uncharacterized protein</fullName>
    </submittedName>
</protein>
<proteinExistence type="predicted"/>
<comment type="caution">
    <text evidence="1">The sequence shown here is derived from an EMBL/GenBank/DDBJ whole genome shotgun (WGS) entry which is preliminary data.</text>
</comment>
<dbReference type="Proteomes" id="UP001271007">
    <property type="component" value="Unassembled WGS sequence"/>
</dbReference>
<dbReference type="Pfam" id="PF13671">
    <property type="entry name" value="AAA_33"/>
    <property type="match status" value="1"/>
</dbReference>
<sequence length="169" mass="18856">MDQTPTGHEAVMKAACSGKSSLAKAVVKEFPTFQRISFDGILAARHGLYGIDYPKSDHEKISDEADTEFFETAKQFLAIGKDDIVLDRALYAKEDRDAYKQLIESNGARWVLVFLKAPKEVLWQRIQDRRAAGVNAECALEISKELLDMFYDGFEVPAGEGEIVVNTHA</sequence>
<dbReference type="Gene3D" id="3.40.50.300">
    <property type="entry name" value="P-loop containing nucleotide triphosphate hydrolases"/>
    <property type="match status" value="1"/>
</dbReference>
<organism evidence="1 2">
    <name type="scientific">Extremus antarcticus</name>
    <dbReference type="NCBI Taxonomy" id="702011"/>
    <lineage>
        <taxon>Eukaryota</taxon>
        <taxon>Fungi</taxon>
        <taxon>Dikarya</taxon>
        <taxon>Ascomycota</taxon>
        <taxon>Pezizomycotina</taxon>
        <taxon>Dothideomycetes</taxon>
        <taxon>Dothideomycetidae</taxon>
        <taxon>Mycosphaerellales</taxon>
        <taxon>Extremaceae</taxon>
        <taxon>Extremus</taxon>
    </lineage>
</organism>
<evidence type="ECO:0000313" key="2">
    <source>
        <dbReference type="Proteomes" id="UP001271007"/>
    </source>
</evidence>
<reference evidence="1" key="1">
    <citation type="submission" date="2023-04" db="EMBL/GenBank/DDBJ databases">
        <title>Black Yeasts Isolated from many extreme environments.</title>
        <authorList>
            <person name="Coleine C."/>
            <person name="Stajich J.E."/>
            <person name="Selbmann L."/>
        </authorList>
    </citation>
    <scope>NUCLEOTIDE SEQUENCE</scope>
    <source>
        <strain evidence="1">CCFEE 5312</strain>
    </source>
</reference>
<dbReference type="AlphaFoldDB" id="A0AAJ0GAB4"/>
<evidence type="ECO:0000313" key="1">
    <source>
        <dbReference type="EMBL" id="KAK3050250.1"/>
    </source>
</evidence>
<gene>
    <name evidence="1" type="ORF">LTR09_008640</name>
</gene>
<keyword evidence="2" id="KW-1185">Reference proteome</keyword>
<name>A0AAJ0GAB4_9PEZI</name>
<dbReference type="SUPFAM" id="SSF52540">
    <property type="entry name" value="P-loop containing nucleoside triphosphate hydrolases"/>
    <property type="match status" value="1"/>
</dbReference>
<dbReference type="InterPro" id="IPR027417">
    <property type="entry name" value="P-loop_NTPase"/>
</dbReference>